<keyword evidence="2" id="KW-1185">Reference proteome</keyword>
<dbReference type="SUPFAM" id="SSF103025">
    <property type="entry name" value="Folate-binding domain"/>
    <property type="match status" value="1"/>
</dbReference>
<dbReference type="InterPro" id="IPR045179">
    <property type="entry name" value="YgfZ/GcvT"/>
</dbReference>
<dbReference type="EMBL" id="JBEPMU010000006">
    <property type="protein sequence ID" value="MET3654143.1"/>
    <property type="molecule type" value="Genomic_DNA"/>
</dbReference>
<proteinExistence type="predicted"/>
<dbReference type="PANTHER" id="PTHR22602:SF0">
    <property type="entry name" value="TRANSFERASE CAF17, MITOCHONDRIAL-RELATED"/>
    <property type="match status" value="1"/>
</dbReference>
<sequence length="215" mass="23233">MFHLARLADDTLALLLRGGEASAMAQSLQRFVFRSKVKLTVPESLPLGTGDAVETYAAYREGDAYVFGCGDHSMIAGAAHADDAWRLPQVRAGWPWLPNHALGALLAPAISLERLQAVSFDKGCYPGQEIVARLHYRGGLKRHMHCVVLSQHIAGGTVLHRNGDSNIQLLDVVHGDATFQALAVIDDGLMNSLEDASRIDTDEGIALHVTQSWSA</sequence>
<dbReference type="RefSeq" id="WP_354015514.1">
    <property type="nucleotide sequence ID" value="NZ_JBEPMU010000006.1"/>
</dbReference>
<comment type="caution">
    <text evidence="1">The sequence shown here is derived from an EMBL/GenBank/DDBJ whole genome shotgun (WGS) entry which is preliminary data.</text>
</comment>
<evidence type="ECO:0000313" key="1">
    <source>
        <dbReference type="EMBL" id="MET3654143.1"/>
    </source>
</evidence>
<dbReference type="Gene3D" id="2.40.30.160">
    <property type="match status" value="1"/>
</dbReference>
<dbReference type="PANTHER" id="PTHR22602">
    <property type="entry name" value="TRANSFERASE CAF17, MITOCHONDRIAL-RELATED"/>
    <property type="match status" value="1"/>
</dbReference>
<dbReference type="Proteomes" id="UP001549184">
    <property type="component" value="Unassembled WGS sequence"/>
</dbReference>
<organism evidence="1 2">
    <name type="scientific">Dyella japonica</name>
    <dbReference type="NCBI Taxonomy" id="231455"/>
    <lineage>
        <taxon>Bacteria</taxon>
        <taxon>Pseudomonadati</taxon>
        <taxon>Pseudomonadota</taxon>
        <taxon>Gammaproteobacteria</taxon>
        <taxon>Lysobacterales</taxon>
        <taxon>Rhodanobacteraceae</taxon>
        <taxon>Dyella</taxon>
    </lineage>
</organism>
<dbReference type="InterPro" id="IPR017703">
    <property type="entry name" value="YgfZ/GCV_T_CS"/>
</dbReference>
<name>A0ABV2K274_9GAMM</name>
<gene>
    <name evidence="1" type="ORF">ABIC75_003881</name>
</gene>
<dbReference type="NCBIfam" id="TIGR03317">
    <property type="entry name" value="ygfZ_signature"/>
    <property type="match status" value="1"/>
</dbReference>
<evidence type="ECO:0000313" key="2">
    <source>
        <dbReference type="Proteomes" id="UP001549184"/>
    </source>
</evidence>
<reference evidence="1 2" key="1">
    <citation type="submission" date="2024-06" db="EMBL/GenBank/DDBJ databases">
        <title>Sorghum-associated microbial communities from plants grown in Nebraska, USA.</title>
        <authorList>
            <person name="Schachtman D."/>
        </authorList>
    </citation>
    <scope>NUCLEOTIDE SEQUENCE [LARGE SCALE GENOMIC DNA]</scope>
    <source>
        <strain evidence="1 2">1073</strain>
    </source>
</reference>
<accession>A0ABV2K274</accession>
<protein>
    <submittedName>
        <fullName evidence="1">Folate-binding protein YgfZ</fullName>
    </submittedName>
</protein>